<keyword evidence="2 5" id="KW-0436">Ligase</keyword>
<dbReference type="Pfam" id="PF07478">
    <property type="entry name" value="Dala_Dala_lig_C"/>
    <property type="match status" value="1"/>
</dbReference>
<protein>
    <submittedName>
        <fullName evidence="5">D-alanine:D-lactate ligase-like protein</fullName>
    </submittedName>
</protein>
<organism evidence="5 6">
    <name type="scientific">Mesorhizobium tamadayense</name>
    <dbReference type="NCBI Taxonomy" id="425306"/>
    <lineage>
        <taxon>Bacteria</taxon>
        <taxon>Pseudomonadati</taxon>
        <taxon>Pseudomonadota</taxon>
        <taxon>Alphaproteobacteria</taxon>
        <taxon>Hyphomicrobiales</taxon>
        <taxon>Phyllobacteriaceae</taxon>
        <taxon>Mesorhizobium</taxon>
    </lineage>
</organism>
<dbReference type="AlphaFoldDB" id="A0A3P3FFQ1"/>
<keyword evidence="3" id="KW-0547">Nucleotide-binding</keyword>
<dbReference type="GO" id="GO:0005524">
    <property type="term" value="F:ATP binding"/>
    <property type="evidence" value="ECO:0007669"/>
    <property type="project" value="UniProtKB-UniRule"/>
</dbReference>
<evidence type="ECO:0000313" key="5">
    <source>
        <dbReference type="EMBL" id="RRH97137.1"/>
    </source>
</evidence>
<dbReference type="PANTHER" id="PTHR23132">
    <property type="entry name" value="D-ALANINE--D-ALANINE LIGASE"/>
    <property type="match status" value="1"/>
</dbReference>
<dbReference type="InterPro" id="IPR011761">
    <property type="entry name" value="ATP-grasp"/>
</dbReference>
<keyword evidence="3" id="KW-0067">ATP-binding</keyword>
<dbReference type="SUPFAM" id="SSF56059">
    <property type="entry name" value="Glutathione synthetase ATP-binding domain-like"/>
    <property type="match status" value="1"/>
</dbReference>
<proteinExistence type="inferred from homology"/>
<evidence type="ECO:0000256" key="3">
    <source>
        <dbReference type="PROSITE-ProRule" id="PRU00409"/>
    </source>
</evidence>
<dbReference type="GO" id="GO:0008716">
    <property type="term" value="F:D-alanine-D-alanine ligase activity"/>
    <property type="evidence" value="ECO:0007669"/>
    <property type="project" value="InterPro"/>
</dbReference>
<evidence type="ECO:0000259" key="4">
    <source>
        <dbReference type="PROSITE" id="PS50975"/>
    </source>
</evidence>
<evidence type="ECO:0000313" key="6">
    <source>
        <dbReference type="Proteomes" id="UP000273786"/>
    </source>
</evidence>
<evidence type="ECO:0000256" key="1">
    <source>
        <dbReference type="ARBA" id="ARBA00010871"/>
    </source>
</evidence>
<comment type="caution">
    <text evidence="5">The sequence shown here is derived from an EMBL/GenBank/DDBJ whole genome shotgun (WGS) entry which is preliminary data.</text>
</comment>
<keyword evidence="6" id="KW-1185">Reference proteome</keyword>
<dbReference type="PROSITE" id="PS50975">
    <property type="entry name" value="ATP_GRASP"/>
    <property type="match status" value="1"/>
</dbReference>
<dbReference type="Gene3D" id="3.30.1490.20">
    <property type="entry name" value="ATP-grasp fold, A domain"/>
    <property type="match status" value="1"/>
</dbReference>
<name>A0A3P3FFQ1_9HYPH</name>
<accession>A0A3P3FFQ1</accession>
<feature type="domain" description="ATP-grasp" evidence="4">
    <location>
        <begin position="138"/>
        <end position="356"/>
    </location>
</feature>
<dbReference type="GO" id="GO:0046872">
    <property type="term" value="F:metal ion binding"/>
    <property type="evidence" value="ECO:0007669"/>
    <property type="project" value="InterPro"/>
</dbReference>
<dbReference type="InterPro" id="IPR011095">
    <property type="entry name" value="Dala_Dala_lig_C"/>
</dbReference>
<dbReference type="Proteomes" id="UP000273786">
    <property type="component" value="Unassembled WGS sequence"/>
</dbReference>
<dbReference type="EMBL" id="RQXT01000028">
    <property type="protein sequence ID" value="RRH97137.1"/>
    <property type="molecule type" value="Genomic_DNA"/>
</dbReference>
<dbReference type="PANTHER" id="PTHR23132:SF23">
    <property type="entry name" value="D-ALANINE--D-ALANINE LIGASE B"/>
    <property type="match status" value="1"/>
</dbReference>
<dbReference type="InterPro" id="IPR013815">
    <property type="entry name" value="ATP_grasp_subdomain_1"/>
</dbReference>
<comment type="similarity">
    <text evidence="1">Belongs to the D-alanine--D-alanine ligase family.</text>
</comment>
<sequence>MVAPDFAGAYQSMQPTLILVHEPEKACFDRLVADGYPAERATEISSYLAQSTDLAPEFDQLAAACEKRGLAFVAVELDAAATVLAKADPAKTLVWTLTDGIAYFRGGAAPAMARLSGLKTIGADDSLFALCQDKFRSGAVLGALGLPVPTAGLARNGEWLVEPPASPAGWFVKPNRLGAKIGIWPDSRITELGHALNLSRRVFSHYRDDVVVQPYVAGRNARASFLGLKPETGVEALGVAFVESRGDFQTMADSMALYGDAGRAARAAGAYAEPELQPVAASQPAADRAIRVLVQKLITGLGLKDVFSVDLRVEADDTIHLIEFEVCPGLPCFDFRDYCRRQWGMSLADAMAETAASRLGL</sequence>
<evidence type="ECO:0000256" key="2">
    <source>
        <dbReference type="ARBA" id="ARBA00022598"/>
    </source>
</evidence>
<dbReference type="Gene3D" id="3.30.470.20">
    <property type="entry name" value="ATP-grasp fold, B domain"/>
    <property type="match status" value="1"/>
</dbReference>
<dbReference type="OrthoDB" id="8093132at2"/>
<gene>
    <name evidence="5" type="ORF">EH240_21125</name>
</gene>
<reference evidence="5 6" key="1">
    <citation type="submission" date="2018-11" db="EMBL/GenBank/DDBJ databases">
        <title>the genome of Mesorhizobium tamadayense DSM 28320.</title>
        <authorList>
            <person name="Gao J."/>
        </authorList>
    </citation>
    <scope>NUCLEOTIDE SEQUENCE [LARGE SCALE GENOMIC DNA]</scope>
    <source>
        <strain evidence="5 6">DSM 28320</strain>
    </source>
</reference>